<feature type="transmembrane region" description="Helical" evidence="8">
    <location>
        <begin position="381"/>
        <end position="398"/>
    </location>
</feature>
<evidence type="ECO:0000256" key="4">
    <source>
        <dbReference type="ARBA" id="ARBA00022679"/>
    </source>
</evidence>
<dbReference type="GO" id="GO:0009103">
    <property type="term" value="P:lipopolysaccharide biosynthetic process"/>
    <property type="evidence" value="ECO:0007669"/>
    <property type="project" value="UniProtKB-ARBA"/>
</dbReference>
<dbReference type="GO" id="GO:0005886">
    <property type="term" value="C:plasma membrane"/>
    <property type="evidence" value="ECO:0007669"/>
    <property type="project" value="UniProtKB-SubCell"/>
</dbReference>
<evidence type="ECO:0000256" key="2">
    <source>
        <dbReference type="ARBA" id="ARBA00022475"/>
    </source>
</evidence>
<evidence type="ECO:0000256" key="6">
    <source>
        <dbReference type="ARBA" id="ARBA00022989"/>
    </source>
</evidence>
<feature type="transmembrane region" description="Helical" evidence="8">
    <location>
        <begin position="344"/>
        <end position="369"/>
    </location>
</feature>
<keyword evidence="6 8" id="KW-1133">Transmembrane helix</keyword>
<dbReference type="GO" id="GO:0016763">
    <property type="term" value="F:pentosyltransferase activity"/>
    <property type="evidence" value="ECO:0007669"/>
    <property type="project" value="TreeGrafter"/>
</dbReference>
<evidence type="ECO:0000256" key="1">
    <source>
        <dbReference type="ARBA" id="ARBA00004651"/>
    </source>
</evidence>
<sequence length="521" mass="52900">MRPAPSPRAATCALVLAALAAWVALSPPGANDLVGGDEGYYGTMARNVLAGPRWLASPSLWPLGPPGDKPPLYPALLAGSVALLGPTEAAVRWPSLAFAALTALATAAFAAAAARQALGAATAAAGWAGFAAAAFLLSAPWFADASRIATAEHPLTALGAGALALLARPVAPAAAGRPERPAPPVGTAFAAGALLGLAFLCKLWLVALLALPAAALLAPARAGLTAGASARALLALGAGFLATGSLQIAAVAAFRPAELPHWRDVYLGFSLAGRMGGEGFDASWIKPPHYYAATLGRALAPALPFALAGAWAMAGRAGRPAARALLAWAAGVLVLSAFRVKSGVYLYPVVPAWAALAGIGAAALAGAGAAPGAARAPWRRAAAAAAALAVLAGFAWQARKLPPRHHDPGYRDVAAALAPRLASADPAAPSYVAPEAPAFGFYLARAGRYWGSPYRPWRAAQRESVAADRALRAFVVDPSRRLYGGWPDSATLAWLEAHTRELTDSIAAARGRPLGVRVFVR</sequence>
<dbReference type="EMBL" id="DSQF01000018">
    <property type="protein sequence ID" value="HGZ43507.1"/>
    <property type="molecule type" value="Genomic_DNA"/>
</dbReference>
<accession>A0A832MK63</accession>
<evidence type="ECO:0008006" key="11">
    <source>
        <dbReference type="Google" id="ProtNLM"/>
    </source>
</evidence>
<feature type="transmembrane region" description="Helical" evidence="8">
    <location>
        <begin position="321"/>
        <end position="338"/>
    </location>
</feature>
<dbReference type="InterPro" id="IPR050297">
    <property type="entry name" value="LipidA_mod_glycosyltrf_83"/>
</dbReference>
<dbReference type="PANTHER" id="PTHR33908">
    <property type="entry name" value="MANNOSYLTRANSFERASE YKCB-RELATED"/>
    <property type="match status" value="1"/>
</dbReference>
<keyword evidence="4" id="KW-0808">Transferase</keyword>
<evidence type="ECO:0000256" key="5">
    <source>
        <dbReference type="ARBA" id="ARBA00022692"/>
    </source>
</evidence>
<keyword evidence="9" id="KW-0732">Signal</keyword>
<comment type="subcellular location">
    <subcellularLocation>
        <location evidence="1">Cell membrane</location>
        <topology evidence="1">Multi-pass membrane protein</topology>
    </subcellularLocation>
</comment>
<keyword evidence="5 8" id="KW-0812">Transmembrane</keyword>
<feature type="transmembrane region" description="Helical" evidence="8">
    <location>
        <begin position="232"/>
        <end position="254"/>
    </location>
</feature>
<gene>
    <name evidence="10" type="ORF">ENR23_08795</name>
</gene>
<proteinExistence type="predicted"/>
<evidence type="ECO:0000256" key="9">
    <source>
        <dbReference type="SAM" id="SignalP"/>
    </source>
</evidence>
<protein>
    <recommendedName>
        <fullName evidence="11">Glycosyltransferase RgtA/B/C/D-like domain-containing protein</fullName>
    </recommendedName>
</protein>
<evidence type="ECO:0000256" key="7">
    <source>
        <dbReference type="ARBA" id="ARBA00023136"/>
    </source>
</evidence>
<feature type="chain" id="PRO_5032896398" description="Glycosyltransferase RgtA/B/C/D-like domain-containing protein" evidence="9">
    <location>
        <begin position="21"/>
        <end position="521"/>
    </location>
</feature>
<keyword evidence="2" id="KW-1003">Cell membrane</keyword>
<feature type="transmembrane region" description="Helical" evidence="8">
    <location>
        <begin position="98"/>
        <end position="118"/>
    </location>
</feature>
<feature type="transmembrane region" description="Helical" evidence="8">
    <location>
        <begin position="124"/>
        <end position="143"/>
    </location>
</feature>
<keyword evidence="3" id="KW-0328">Glycosyltransferase</keyword>
<dbReference type="PANTHER" id="PTHR33908:SF11">
    <property type="entry name" value="MEMBRANE PROTEIN"/>
    <property type="match status" value="1"/>
</dbReference>
<organism evidence="10">
    <name type="scientific">Eiseniibacteriota bacterium</name>
    <dbReference type="NCBI Taxonomy" id="2212470"/>
    <lineage>
        <taxon>Bacteria</taxon>
        <taxon>Candidatus Eiseniibacteriota</taxon>
    </lineage>
</organism>
<name>A0A832MK63_UNCEI</name>
<feature type="signal peptide" evidence="9">
    <location>
        <begin position="1"/>
        <end position="20"/>
    </location>
</feature>
<evidence type="ECO:0000313" key="10">
    <source>
        <dbReference type="EMBL" id="HGZ43507.1"/>
    </source>
</evidence>
<comment type="caution">
    <text evidence="10">The sequence shown here is derived from an EMBL/GenBank/DDBJ whole genome shotgun (WGS) entry which is preliminary data.</text>
</comment>
<keyword evidence="7 8" id="KW-0472">Membrane</keyword>
<dbReference type="AlphaFoldDB" id="A0A832MK63"/>
<feature type="transmembrane region" description="Helical" evidence="8">
    <location>
        <begin position="290"/>
        <end position="314"/>
    </location>
</feature>
<evidence type="ECO:0000256" key="8">
    <source>
        <dbReference type="SAM" id="Phobius"/>
    </source>
</evidence>
<feature type="transmembrane region" description="Helical" evidence="8">
    <location>
        <begin position="187"/>
        <end position="220"/>
    </location>
</feature>
<reference evidence="10" key="1">
    <citation type="journal article" date="2020" name="mSystems">
        <title>Genome- and Community-Level Interaction Insights into Carbon Utilization and Element Cycling Functions of Hydrothermarchaeota in Hydrothermal Sediment.</title>
        <authorList>
            <person name="Zhou Z."/>
            <person name="Liu Y."/>
            <person name="Xu W."/>
            <person name="Pan J."/>
            <person name="Luo Z.H."/>
            <person name="Li M."/>
        </authorList>
    </citation>
    <scope>NUCLEOTIDE SEQUENCE [LARGE SCALE GENOMIC DNA]</scope>
    <source>
        <strain evidence="10">SpSt-381</strain>
    </source>
</reference>
<evidence type="ECO:0000256" key="3">
    <source>
        <dbReference type="ARBA" id="ARBA00022676"/>
    </source>
</evidence>